<keyword evidence="1" id="KW-0732">Signal</keyword>
<accession>A0A2M4DA21</accession>
<name>A0A2M4DA21_ANODA</name>
<dbReference type="EMBL" id="GGFL01010221">
    <property type="protein sequence ID" value="MBW74399.1"/>
    <property type="molecule type" value="Transcribed_RNA"/>
</dbReference>
<evidence type="ECO:0000256" key="1">
    <source>
        <dbReference type="SAM" id="SignalP"/>
    </source>
</evidence>
<sequence length="81" mass="8865">MVPVVPYHCHAMCLFYLLSIHYAPCSFSGRDGTSSNSNSNTTCSGYPIRFHLSFCPTNTTAYEEVRGDDALIAHQTSSVSV</sequence>
<reference evidence="2" key="1">
    <citation type="submission" date="2018-01" db="EMBL/GenBank/DDBJ databases">
        <title>An insight into the sialome of Amazonian anophelines.</title>
        <authorList>
            <person name="Ribeiro J.M."/>
            <person name="Scarpassa V."/>
            <person name="Calvo E."/>
        </authorList>
    </citation>
    <scope>NUCLEOTIDE SEQUENCE</scope>
</reference>
<feature type="signal peptide" evidence="1">
    <location>
        <begin position="1"/>
        <end position="28"/>
    </location>
</feature>
<dbReference type="AlphaFoldDB" id="A0A2M4DA21"/>
<protein>
    <submittedName>
        <fullName evidence="2">Putative secreted protein</fullName>
    </submittedName>
</protein>
<feature type="chain" id="PRO_5014831188" evidence="1">
    <location>
        <begin position="29"/>
        <end position="81"/>
    </location>
</feature>
<organism evidence="2">
    <name type="scientific">Anopheles darlingi</name>
    <name type="common">Mosquito</name>
    <dbReference type="NCBI Taxonomy" id="43151"/>
    <lineage>
        <taxon>Eukaryota</taxon>
        <taxon>Metazoa</taxon>
        <taxon>Ecdysozoa</taxon>
        <taxon>Arthropoda</taxon>
        <taxon>Hexapoda</taxon>
        <taxon>Insecta</taxon>
        <taxon>Pterygota</taxon>
        <taxon>Neoptera</taxon>
        <taxon>Endopterygota</taxon>
        <taxon>Diptera</taxon>
        <taxon>Nematocera</taxon>
        <taxon>Culicoidea</taxon>
        <taxon>Culicidae</taxon>
        <taxon>Anophelinae</taxon>
        <taxon>Anopheles</taxon>
    </lineage>
</organism>
<evidence type="ECO:0000313" key="2">
    <source>
        <dbReference type="EMBL" id="MBW74399.1"/>
    </source>
</evidence>
<proteinExistence type="predicted"/>